<keyword evidence="2" id="KW-1185">Reference proteome</keyword>
<sequence length="267" mass="30641">MTETIRNVEQMLDSSPVVDVTEAFGKYQNLLEDLKAKIDARFETTRDPSTVELESYGAYPDGPGGKVAGYSGPEVDWMVHSWLGNPGASFVNLHLTVWLGPQVRVPHLGIALLLWPEGWFFCDSVPRTSLVIDAEYYDEYYAPVNEDWLKFQADHPDFEWFTSPSAFIRTSLSPTAQCYSFKWSEENFQAVSDWMHAHVDRWLTWVDEAEEVPEAEREALRETDLKIRRNIADRDPANSMGVRYFGEELTDKLVRALWGGDRELPRP</sequence>
<dbReference type="Gene3D" id="3.40.1500.20">
    <property type="match status" value="1"/>
</dbReference>
<comment type="caution">
    <text evidence="1">The sequence shown here is derived from an EMBL/GenBank/DDBJ whole genome shotgun (WGS) entry which is preliminary data.</text>
</comment>
<accession>A0ABN1RZ71</accession>
<dbReference type="PANTHER" id="PTHR34685:SF2">
    <property type="entry name" value="RED CHLOROPHYLL CATABOLITE REDUCTASE, CHLOROPLASTIC"/>
    <property type="match status" value="1"/>
</dbReference>
<evidence type="ECO:0000313" key="2">
    <source>
        <dbReference type="Proteomes" id="UP001500665"/>
    </source>
</evidence>
<dbReference type="RefSeq" id="WP_344247029.1">
    <property type="nucleotide sequence ID" value="NZ_BAAAHH010000056.1"/>
</dbReference>
<proteinExistence type="predicted"/>
<reference evidence="1 2" key="1">
    <citation type="journal article" date="2019" name="Int. J. Syst. Evol. Microbiol.">
        <title>The Global Catalogue of Microorganisms (GCM) 10K type strain sequencing project: providing services to taxonomists for standard genome sequencing and annotation.</title>
        <authorList>
            <consortium name="The Broad Institute Genomics Platform"/>
            <consortium name="The Broad Institute Genome Sequencing Center for Infectious Disease"/>
            <person name="Wu L."/>
            <person name="Ma J."/>
        </authorList>
    </citation>
    <scope>NUCLEOTIDE SEQUENCE [LARGE SCALE GENOMIC DNA]</scope>
    <source>
        <strain evidence="1 2">JCM 10696</strain>
    </source>
</reference>
<gene>
    <name evidence="1" type="ORF">GCM10009550_73600</name>
</gene>
<evidence type="ECO:0000313" key="1">
    <source>
        <dbReference type="EMBL" id="GAA0968363.1"/>
    </source>
</evidence>
<name>A0ABN1RZ71_9ACTN</name>
<evidence type="ECO:0008006" key="3">
    <source>
        <dbReference type="Google" id="ProtNLM"/>
    </source>
</evidence>
<dbReference type="Proteomes" id="UP001500665">
    <property type="component" value="Unassembled WGS sequence"/>
</dbReference>
<dbReference type="InterPro" id="IPR009439">
    <property type="entry name" value="RCC_reductase"/>
</dbReference>
<dbReference type="PANTHER" id="PTHR34685">
    <property type="entry name" value="RED CHLOROPHYLL CATABOLITE REDUCTASE, CHLOROPLASTIC"/>
    <property type="match status" value="1"/>
</dbReference>
<dbReference type="Pfam" id="PF06405">
    <property type="entry name" value="RCC_reductase"/>
    <property type="match status" value="1"/>
</dbReference>
<organism evidence="1 2">
    <name type="scientific">Actinocorallia libanotica</name>
    <dbReference type="NCBI Taxonomy" id="46162"/>
    <lineage>
        <taxon>Bacteria</taxon>
        <taxon>Bacillati</taxon>
        <taxon>Actinomycetota</taxon>
        <taxon>Actinomycetes</taxon>
        <taxon>Streptosporangiales</taxon>
        <taxon>Thermomonosporaceae</taxon>
        <taxon>Actinocorallia</taxon>
    </lineage>
</organism>
<protein>
    <recommendedName>
        <fullName evidence="3">Oxidoreductase</fullName>
    </recommendedName>
</protein>
<dbReference type="EMBL" id="BAAAHH010000056">
    <property type="protein sequence ID" value="GAA0968363.1"/>
    <property type="molecule type" value="Genomic_DNA"/>
</dbReference>